<dbReference type="GO" id="GO:0034246">
    <property type="term" value="F:mitochondrial transcription factor activity"/>
    <property type="evidence" value="ECO:0007669"/>
    <property type="project" value="TreeGrafter"/>
</dbReference>
<dbReference type="GO" id="GO:0032259">
    <property type="term" value="P:methylation"/>
    <property type="evidence" value="ECO:0007669"/>
    <property type="project" value="UniProtKB-KW"/>
</dbReference>
<proteinExistence type="predicted"/>
<keyword evidence="5" id="KW-0949">S-adenosyl-L-methionine</keyword>
<sequence>MTSPHTLKQNHESLSGEPRQNPQNLTEILPPPNKPIATSPPANELTLSLLLLMFLVRQNARKMRPLLRFKTSARKSSNRITDEMLVAGTPVAEKLSETGLWKWQRGRRPAKGVPVGDKHRINVVSQKLCDDIANYIGPSLDRHRGCDLIDINPGAGLWSRTLHDLVQPRKHILMETDIEVYGSMLSDLIERPNVQLLPKAGILWRDVNDMLATCISPEKKADPNAIPERNDTLLVNINISYAPPKKFQMFECVSTMVLYQLMSSIKTASLFQQYGLVRMLIWINDDGKRRLLPHSATRRKRSTFEAELACEWIHEIAGKDIEYEAQELRDEWINVESGYNTLARMKKAGLTMPSDRETFLYKTMTADESLMGKRLAGVQKPILSRPYRTELEDLESDFAKSKATEASKRLKALRYREKYDLEDSNTYHDLIVQGEEASRLWKTDPAAFAAADAAWNAKIERLKKNARKEFVIFRDNYHLFRQDPPMLHWDRRPFEPLAVRADEFYPQVPCALLDLQPKTMHHNLRQHGPKARAGGLADAILRFWYGYSLYPVSKAMDSLWPGFGKMFPEITCLRDPAKGGSPLSGDGEMPARCVNEEQWIEIVETFMNWPFVPEYQELVGRLMDEGESEDEDEAKSGAMGGVGGSITP</sequence>
<reference evidence="9 10" key="1">
    <citation type="submission" date="2017-06" db="EMBL/GenBank/DDBJ databases">
        <title>Comparative genomic analysis of Ambrosia Fusariam Clade fungi.</title>
        <authorList>
            <person name="Stajich J.E."/>
            <person name="Carrillo J."/>
            <person name="Kijimoto T."/>
            <person name="Eskalen A."/>
            <person name="O'Donnell K."/>
            <person name="Kasson M."/>
        </authorList>
    </citation>
    <scope>NUCLEOTIDE SEQUENCE [LARGE SCALE GENOMIC DNA]</scope>
    <source>
        <strain evidence="9">UCR3666</strain>
    </source>
</reference>
<dbReference type="PANTHER" id="PTHR11727:SF17">
    <property type="entry name" value="DIMETHYLADENOSINE TRANSFERASE 1, MITOCHONDRIAL"/>
    <property type="match status" value="1"/>
</dbReference>
<dbReference type="GO" id="GO:0005759">
    <property type="term" value="C:mitochondrial matrix"/>
    <property type="evidence" value="ECO:0007669"/>
    <property type="project" value="TreeGrafter"/>
</dbReference>
<dbReference type="EMBL" id="NKUJ01000014">
    <property type="protein sequence ID" value="RMJ18896.1"/>
    <property type="molecule type" value="Genomic_DNA"/>
</dbReference>
<evidence type="ECO:0000256" key="1">
    <source>
        <dbReference type="ARBA" id="ARBA00004173"/>
    </source>
</evidence>
<gene>
    <name evidence="9" type="ORF">CDV36_001438</name>
</gene>
<evidence type="ECO:0000256" key="5">
    <source>
        <dbReference type="ARBA" id="ARBA00022691"/>
    </source>
</evidence>
<dbReference type="GO" id="GO:0034245">
    <property type="term" value="C:mitochondrial DNA-directed RNA polymerase complex"/>
    <property type="evidence" value="ECO:0007669"/>
    <property type="project" value="TreeGrafter"/>
</dbReference>
<dbReference type="GO" id="GO:0003723">
    <property type="term" value="F:RNA binding"/>
    <property type="evidence" value="ECO:0007669"/>
    <property type="project" value="UniProtKB-KW"/>
</dbReference>
<evidence type="ECO:0000256" key="7">
    <source>
        <dbReference type="ARBA" id="ARBA00024915"/>
    </source>
</evidence>
<dbReference type="SUPFAM" id="SSF53335">
    <property type="entry name" value="S-adenosyl-L-methionine-dependent methyltransferases"/>
    <property type="match status" value="1"/>
</dbReference>
<comment type="caution">
    <text evidence="9">The sequence shown here is derived from an EMBL/GenBank/DDBJ whole genome shotgun (WGS) entry which is preliminary data.</text>
</comment>
<accession>A0A3M2SMV0</accession>
<evidence type="ECO:0000256" key="3">
    <source>
        <dbReference type="ARBA" id="ARBA00022603"/>
    </source>
</evidence>
<evidence type="ECO:0000313" key="10">
    <source>
        <dbReference type="Proteomes" id="UP000277212"/>
    </source>
</evidence>
<dbReference type="InterPro" id="IPR023165">
    <property type="entry name" value="rRNA_Ade_diMease-like_C"/>
</dbReference>
<keyword evidence="10" id="KW-1185">Reference proteome</keyword>
<dbReference type="Gene3D" id="1.10.8.100">
    <property type="entry name" value="Ribosomal RNA adenine dimethylase-like, domain 2"/>
    <property type="match status" value="1"/>
</dbReference>
<name>A0A3M2SMV0_9HYPO</name>
<feature type="compositionally biased region" description="Gly residues" evidence="8">
    <location>
        <begin position="638"/>
        <end position="648"/>
    </location>
</feature>
<comment type="subcellular location">
    <subcellularLocation>
        <location evidence="1">Mitochondrion</location>
    </subcellularLocation>
</comment>
<dbReference type="OrthoDB" id="16079at2759"/>
<dbReference type="GO" id="GO:0008168">
    <property type="term" value="F:methyltransferase activity"/>
    <property type="evidence" value="ECO:0007669"/>
    <property type="project" value="UniProtKB-KW"/>
</dbReference>
<evidence type="ECO:0000256" key="6">
    <source>
        <dbReference type="ARBA" id="ARBA00022884"/>
    </source>
</evidence>
<keyword evidence="3" id="KW-0489">Methyltransferase</keyword>
<comment type="function">
    <text evidence="7">Mitochondrial transcription factor that confers selective promoter recognition on the core subunit of the yeast mitochondrial RNA polymerase. Interacts with DNA in a non-specific manner.</text>
</comment>
<dbReference type="AlphaFoldDB" id="A0A3M2SMV0"/>
<dbReference type="InterPro" id="IPR001737">
    <property type="entry name" value="KsgA/Erm"/>
</dbReference>
<evidence type="ECO:0000256" key="2">
    <source>
        <dbReference type="ARBA" id="ARBA00013836"/>
    </source>
</evidence>
<evidence type="ECO:0000256" key="4">
    <source>
        <dbReference type="ARBA" id="ARBA00022679"/>
    </source>
</evidence>
<dbReference type="InterPro" id="IPR029063">
    <property type="entry name" value="SAM-dependent_MTases_sf"/>
</dbReference>
<organism evidence="9 10">
    <name type="scientific">Fusarium kuroshium</name>
    <dbReference type="NCBI Taxonomy" id="2010991"/>
    <lineage>
        <taxon>Eukaryota</taxon>
        <taxon>Fungi</taxon>
        <taxon>Dikarya</taxon>
        <taxon>Ascomycota</taxon>
        <taxon>Pezizomycotina</taxon>
        <taxon>Sordariomycetes</taxon>
        <taxon>Hypocreomycetidae</taxon>
        <taxon>Hypocreales</taxon>
        <taxon>Nectriaceae</taxon>
        <taxon>Fusarium</taxon>
        <taxon>Fusarium solani species complex</taxon>
    </lineage>
</organism>
<feature type="region of interest" description="Disordered" evidence="8">
    <location>
        <begin position="1"/>
        <end position="40"/>
    </location>
</feature>
<dbReference type="Proteomes" id="UP000277212">
    <property type="component" value="Unassembled WGS sequence"/>
</dbReference>
<keyword evidence="6" id="KW-0694">RNA-binding</keyword>
<keyword evidence="4" id="KW-0808">Transferase</keyword>
<protein>
    <recommendedName>
        <fullName evidence="2">Mitochondrial transcription factor 1</fullName>
    </recommendedName>
</protein>
<dbReference type="Gene3D" id="3.40.50.150">
    <property type="entry name" value="Vaccinia Virus protein VP39"/>
    <property type="match status" value="1"/>
</dbReference>
<dbReference type="PANTHER" id="PTHR11727">
    <property type="entry name" value="DIMETHYLADENOSINE TRANSFERASE"/>
    <property type="match status" value="1"/>
</dbReference>
<feature type="region of interest" description="Disordered" evidence="8">
    <location>
        <begin position="624"/>
        <end position="648"/>
    </location>
</feature>
<dbReference type="GO" id="GO:0006391">
    <property type="term" value="P:transcription initiation at mitochondrial promoter"/>
    <property type="evidence" value="ECO:0007669"/>
    <property type="project" value="TreeGrafter"/>
</dbReference>
<evidence type="ECO:0000256" key="8">
    <source>
        <dbReference type="SAM" id="MobiDB-lite"/>
    </source>
</evidence>
<evidence type="ECO:0000313" key="9">
    <source>
        <dbReference type="EMBL" id="RMJ18896.1"/>
    </source>
</evidence>